<proteinExistence type="predicted"/>
<accession>A0A0E9UA83</accession>
<dbReference type="AlphaFoldDB" id="A0A0E9UA83"/>
<sequence>MVPQEVFLGAISVNSHTLQSAITLKFNTEILNY</sequence>
<reference evidence="1" key="1">
    <citation type="submission" date="2014-11" db="EMBL/GenBank/DDBJ databases">
        <authorList>
            <person name="Amaro Gonzalez C."/>
        </authorList>
    </citation>
    <scope>NUCLEOTIDE SEQUENCE</scope>
</reference>
<name>A0A0E9UA83_ANGAN</name>
<organism evidence="1">
    <name type="scientific">Anguilla anguilla</name>
    <name type="common">European freshwater eel</name>
    <name type="synonym">Muraena anguilla</name>
    <dbReference type="NCBI Taxonomy" id="7936"/>
    <lineage>
        <taxon>Eukaryota</taxon>
        <taxon>Metazoa</taxon>
        <taxon>Chordata</taxon>
        <taxon>Craniata</taxon>
        <taxon>Vertebrata</taxon>
        <taxon>Euteleostomi</taxon>
        <taxon>Actinopterygii</taxon>
        <taxon>Neopterygii</taxon>
        <taxon>Teleostei</taxon>
        <taxon>Anguilliformes</taxon>
        <taxon>Anguillidae</taxon>
        <taxon>Anguilla</taxon>
    </lineage>
</organism>
<protein>
    <submittedName>
        <fullName evidence="1">Uncharacterized protein</fullName>
    </submittedName>
</protein>
<reference evidence="1" key="2">
    <citation type="journal article" date="2015" name="Fish Shellfish Immunol.">
        <title>Early steps in the European eel (Anguilla anguilla)-Vibrio vulnificus interaction in the gills: Role of the RtxA13 toxin.</title>
        <authorList>
            <person name="Callol A."/>
            <person name="Pajuelo D."/>
            <person name="Ebbesson L."/>
            <person name="Teles M."/>
            <person name="MacKenzie S."/>
            <person name="Amaro C."/>
        </authorList>
    </citation>
    <scope>NUCLEOTIDE SEQUENCE</scope>
</reference>
<evidence type="ECO:0000313" key="1">
    <source>
        <dbReference type="EMBL" id="JAH61863.1"/>
    </source>
</evidence>
<dbReference type="EMBL" id="GBXM01046714">
    <property type="protein sequence ID" value="JAH61863.1"/>
    <property type="molecule type" value="Transcribed_RNA"/>
</dbReference>